<dbReference type="AlphaFoldDB" id="A0AAV3UAT9"/>
<keyword evidence="6" id="KW-1185">Reference proteome</keyword>
<sequence length="328" mass="37067">MSRVAEPKPETLGMVTERQLAASKSVHQRTGPTFYLATRLLPKRVRLPTHVLYAFFRTADEVVDDAEGVPPDEQRAELERLRRQAIGDEPTDDPVLAAFRDVANERGISDAEIEAFVDAMQTDIEKARYETYDELETYMRGSAAAVGEMMLAIMDADDPEQARPHAIALGEAFQLTNFLRDVREDMVERNRIYLPQTTLSRHGVTNEQISRLDYSESFAAVVHDELGRAESLYWDGVAGIQYLPEDCQLAVLLASVLYADHHRLIRARQYDVLSETPQLGTARKLWLLAKTRWQWRVSRDPETVFRGVSSIPEGDESRTGTGSAMPTR</sequence>
<dbReference type="CDD" id="cd00683">
    <property type="entry name" value="Trans_IPPS_HH"/>
    <property type="match status" value="1"/>
</dbReference>
<organism evidence="5 6">
    <name type="scientific">Haladaptatus pallidirubidus</name>
    <dbReference type="NCBI Taxonomy" id="1008152"/>
    <lineage>
        <taxon>Archaea</taxon>
        <taxon>Methanobacteriati</taxon>
        <taxon>Methanobacteriota</taxon>
        <taxon>Stenosarchaea group</taxon>
        <taxon>Halobacteria</taxon>
        <taxon>Halobacteriales</taxon>
        <taxon>Haladaptataceae</taxon>
        <taxon>Haladaptatus</taxon>
    </lineage>
</organism>
<feature type="region of interest" description="Disordered" evidence="4">
    <location>
        <begin position="306"/>
        <end position="328"/>
    </location>
</feature>
<keyword evidence="3" id="KW-0125">Carotenoid biosynthesis</keyword>
<evidence type="ECO:0000256" key="3">
    <source>
        <dbReference type="ARBA" id="ARBA00022746"/>
    </source>
</evidence>
<comment type="pathway">
    <text evidence="1">Carotenoid biosynthesis; phytoene biosynthesis.</text>
</comment>
<gene>
    <name evidence="5" type="ORF">GCM10025751_01160</name>
</gene>
<dbReference type="InterPro" id="IPR044843">
    <property type="entry name" value="Trans_IPPS_bact-type"/>
</dbReference>
<feature type="compositionally biased region" description="Polar residues" evidence="4">
    <location>
        <begin position="319"/>
        <end position="328"/>
    </location>
</feature>
<dbReference type="GO" id="GO:0016117">
    <property type="term" value="P:carotenoid biosynthetic process"/>
    <property type="evidence" value="ECO:0007669"/>
    <property type="project" value="UniProtKB-KW"/>
</dbReference>
<evidence type="ECO:0000313" key="6">
    <source>
        <dbReference type="Proteomes" id="UP001501729"/>
    </source>
</evidence>
<dbReference type="InterPro" id="IPR033904">
    <property type="entry name" value="Trans_IPPS_HH"/>
</dbReference>
<reference evidence="5 6" key="1">
    <citation type="journal article" date="2019" name="Int. J. Syst. Evol. Microbiol.">
        <title>The Global Catalogue of Microorganisms (GCM) 10K type strain sequencing project: providing services to taxonomists for standard genome sequencing and annotation.</title>
        <authorList>
            <consortium name="The Broad Institute Genomics Platform"/>
            <consortium name="The Broad Institute Genome Sequencing Center for Infectious Disease"/>
            <person name="Wu L."/>
            <person name="Ma J."/>
        </authorList>
    </citation>
    <scope>NUCLEOTIDE SEQUENCE [LARGE SCALE GENOMIC DNA]</scope>
    <source>
        <strain evidence="5 6">JCM 17504</strain>
    </source>
</reference>
<dbReference type="PANTHER" id="PTHR31480">
    <property type="entry name" value="BIFUNCTIONAL LYCOPENE CYCLASE/PHYTOENE SYNTHASE"/>
    <property type="match status" value="1"/>
</dbReference>
<evidence type="ECO:0000256" key="2">
    <source>
        <dbReference type="ARBA" id="ARBA00022679"/>
    </source>
</evidence>
<name>A0AAV3UAT9_9EURY</name>
<proteinExistence type="predicted"/>
<evidence type="ECO:0000313" key="5">
    <source>
        <dbReference type="EMBL" id="GAA5040482.1"/>
    </source>
</evidence>
<dbReference type="Pfam" id="PF00494">
    <property type="entry name" value="SQS_PSY"/>
    <property type="match status" value="1"/>
</dbReference>
<accession>A0AAV3UAT9</accession>
<dbReference type="FunFam" id="1.10.600.10:FF:000020">
    <property type="entry name" value="Phytoene synthase"/>
    <property type="match status" value="1"/>
</dbReference>
<dbReference type="PROSITE" id="PS01045">
    <property type="entry name" value="SQUALEN_PHYTOEN_SYN_2"/>
    <property type="match status" value="1"/>
</dbReference>
<dbReference type="SUPFAM" id="SSF48576">
    <property type="entry name" value="Terpenoid synthases"/>
    <property type="match status" value="1"/>
</dbReference>
<comment type="caution">
    <text evidence="5">The sequence shown here is derived from an EMBL/GenBank/DDBJ whole genome shotgun (WGS) entry which is preliminary data.</text>
</comment>
<dbReference type="Proteomes" id="UP001501729">
    <property type="component" value="Unassembled WGS sequence"/>
</dbReference>
<dbReference type="Gene3D" id="1.10.600.10">
    <property type="entry name" value="Farnesyl Diphosphate Synthase"/>
    <property type="match status" value="1"/>
</dbReference>
<dbReference type="InterPro" id="IPR019845">
    <property type="entry name" value="Squalene/phytoene_synthase_CS"/>
</dbReference>
<dbReference type="InterPro" id="IPR008949">
    <property type="entry name" value="Isoprenoid_synthase_dom_sf"/>
</dbReference>
<evidence type="ECO:0000256" key="4">
    <source>
        <dbReference type="SAM" id="MobiDB-lite"/>
    </source>
</evidence>
<evidence type="ECO:0000256" key="1">
    <source>
        <dbReference type="ARBA" id="ARBA00004684"/>
    </source>
</evidence>
<dbReference type="InterPro" id="IPR002060">
    <property type="entry name" value="Squ/phyt_synthse"/>
</dbReference>
<dbReference type="EMBL" id="BAABKX010000001">
    <property type="protein sequence ID" value="GAA5040482.1"/>
    <property type="molecule type" value="Genomic_DNA"/>
</dbReference>
<dbReference type="SFLD" id="SFLDS00005">
    <property type="entry name" value="Isoprenoid_Synthase_Type_I"/>
    <property type="match status" value="1"/>
</dbReference>
<dbReference type="PROSITE" id="PS01044">
    <property type="entry name" value="SQUALEN_PHYTOEN_SYN_1"/>
    <property type="match status" value="1"/>
</dbReference>
<keyword evidence="2" id="KW-0808">Transferase</keyword>
<protein>
    <submittedName>
        <fullName evidence="5">Phytoene/squalene synthase family protein</fullName>
    </submittedName>
</protein>
<dbReference type="GO" id="GO:0051996">
    <property type="term" value="F:squalene synthase [NAD(P)H] activity"/>
    <property type="evidence" value="ECO:0007669"/>
    <property type="project" value="InterPro"/>
</dbReference>
<dbReference type="SFLD" id="SFLDG01018">
    <property type="entry name" value="Squalene/Phytoene_Synthase_Lik"/>
    <property type="match status" value="1"/>
</dbReference>
<dbReference type="SFLD" id="SFLDG01212">
    <property type="entry name" value="Phytoene_synthase_like"/>
    <property type="match status" value="1"/>
</dbReference>
<dbReference type="GO" id="GO:0004311">
    <property type="term" value="F:geranylgeranyl diphosphate synthase activity"/>
    <property type="evidence" value="ECO:0007669"/>
    <property type="project" value="InterPro"/>
</dbReference>